<sequence length="554" mass="60993">QNNTHSKDFWFRRECVLLQLSCAYVIALMAVYWCTEVLPLAVTALLPAVLFPLFGIMESKQVCMQYLKDTNMLFVGGLMMAVAVEKWNLHKRIALRVLLIVGMRPALLMLGFMGVTAFLSMWISNTATTAMMVPIVQAVLEQLNGPRKGEDPLPTPQSQENGTTPEENLENKEEKERMKMCKGLTLCVCYAASIGGTATLTGTGPNLVLTGQMSQLFPQNGDVINFASWFAFAFPTMLLMLTLAWLWLQLVFIGFNLKRTWGCGAVQSEKEFAAYDLIREEHRRLGPMSYGELSVLGLFILLVVLWFTRSPGFIDGWATHVFNAKAPFVTDATVAVFVAMLLFVLPSEPPRYLCFWRTQRFDTEPQPTRGPAPALLTWQVTQRKMPWSIVLLLGGGFALAKGSEVSGLSRWLGDQMMPLCSVPPWAIAVILCLLIATFTECASNVATATLFLPILASMSQSIGLNPLYVMVPCTLSASFAFMLPVATPPNAIVFSYGYLKVSDMAKMGIVMNIIGILCITLAINSWGRAMFNLDTFPSWANTTANITTGGGGGK</sequence>
<feature type="transmembrane region" description="Helical" evidence="9">
    <location>
        <begin position="328"/>
        <end position="345"/>
    </location>
</feature>
<dbReference type="GO" id="GO:0015741">
    <property type="term" value="P:fumarate transport"/>
    <property type="evidence" value="ECO:0007669"/>
    <property type="project" value="TreeGrafter"/>
</dbReference>
<dbReference type="GO" id="GO:0017153">
    <property type="term" value="F:sodium:dicarboxylate symporter activity"/>
    <property type="evidence" value="ECO:0007669"/>
    <property type="project" value="TreeGrafter"/>
</dbReference>
<evidence type="ECO:0000256" key="3">
    <source>
        <dbReference type="ARBA" id="ARBA00022448"/>
    </source>
</evidence>
<reference evidence="10" key="2">
    <citation type="submission" date="2025-09" db="UniProtKB">
        <authorList>
            <consortium name="Ensembl"/>
        </authorList>
    </citation>
    <scope>IDENTIFICATION</scope>
</reference>
<evidence type="ECO:0000256" key="4">
    <source>
        <dbReference type="ARBA" id="ARBA00022692"/>
    </source>
</evidence>
<evidence type="ECO:0000313" key="10">
    <source>
        <dbReference type="Ensembl" id="ENSOKIP00005060617.1"/>
    </source>
</evidence>
<evidence type="ECO:0000256" key="2">
    <source>
        <dbReference type="ARBA" id="ARBA00006772"/>
    </source>
</evidence>
<keyword evidence="4 9" id="KW-0812">Transmembrane</keyword>
<dbReference type="GO" id="GO:0005886">
    <property type="term" value="C:plasma membrane"/>
    <property type="evidence" value="ECO:0007669"/>
    <property type="project" value="TreeGrafter"/>
</dbReference>
<keyword evidence="3" id="KW-0813">Transport</keyword>
<proteinExistence type="inferred from homology"/>
<comment type="similarity">
    <text evidence="2">Belongs to the SLC13A/DASS transporter (TC 2.A.47) family. NADC subfamily.</text>
</comment>
<feature type="transmembrane region" description="Helical" evidence="9">
    <location>
        <begin position="69"/>
        <end position="87"/>
    </location>
</feature>
<organism evidence="10 11">
    <name type="scientific">Oncorhynchus kisutch</name>
    <name type="common">Coho salmon</name>
    <name type="synonym">Salmo kisutch</name>
    <dbReference type="NCBI Taxonomy" id="8019"/>
    <lineage>
        <taxon>Eukaryota</taxon>
        <taxon>Metazoa</taxon>
        <taxon>Chordata</taxon>
        <taxon>Craniata</taxon>
        <taxon>Vertebrata</taxon>
        <taxon>Euteleostomi</taxon>
        <taxon>Actinopterygii</taxon>
        <taxon>Neopterygii</taxon>
        <taxon>Teleostei</taxon>
        <taxon>Protacanthopterygii</taxon>
        <taxon>Salmoniformes</taxon>
        <taxon>Salmonidae</taxon>
        <taxon>Salmoninae</taxon>
        <taxon>Oncorhynchus</taxon>
    </lineage>
</organism>
<keyword evidence="7" id="KW-0406">Ion transport</keyword>
<feature type="transmembrane region" description="Helical" evidence="9">
    <location>
        <begin position="223"/>
        <end position="248"/>
    </location>
</feature>
<feature type="compositionally biased region" description="Polar residues" evidence="8">
    <location>
        <begin position="156"/>
        <end position="165"/>
    </location>
</feature>
<keyword evidence="7" id="KW-0739">Sodium transport</keyword>
<comment type="subcellular location">
    <subcellularLocation>
        <location evidence="1">Membrane</location>
        <topology evidence="1">Multi-pass membrane protein</topology>
    </subcellularLocation>
</comment>
<gene>
    <name evidence="10" type="primary">LOC109872654</name>
</gene>
<dbReference type="InterPro" id="IPR031312">
    <property type="entry name" value="Na/sul_symport_CS"/>
</dbReference>
<dbReference type="AlphaFoldDB" id="A0A8C7MKL3"/>
<dbReference type="PROSITE" id="PS01271">
    <property type="entry name" value="NA_SULFATE"/>
    <property type="match status" value="1"/>
</dbReference>
<evidence type="ECO:0000256" key="7">
    <source>
        <dbReference type="ARBA" id="ARBA00023201"/>
    </source>
</evidence>
<feature type="transmembrane region" description="Helical" evidence="9">
    <location>
        <begin position="507"/>
        <end position="526"/>
    </location>
</feature>
<evidence type="ECO:0000256" key="1">
    <source>
        <dbReference type="ARBA" id="ARBA00004141"/>
    </source>
</evidence>
<evidence type="ECO:0000256" key="8">
    <source>
        <dbReference type="SAM" id="MobiDB-lite"/>
    </source>
</evidence>
<dbReference type="GO" id="GO:0015729">
    <property type="term" value="P:oxaloacetate transport"/>
    <property type="evidence" value="ECO:0007669"/>
    <property type="project" value="TreeGrafter"/>
</dbReference>
<evidence type="ECO:0000256" key="6">
    <source>
        <dbReference type="ARBA" id="ARBA00023136"/>
    </source>
</evidence>
<feature type="transmembrane region" description="Helical" evidence="9">
    <location>
        <begin position="183"/>
        <end position="203"/>
    </location>
</feature>
<keyword evidence="7" id="KW-0915">Sodium</keyword>
<dbReference type="GO" id="GO:0015141">
    <property type="term" value="F:succinate transmembrane transporter activity"/>
    <property type="evidence" value="ECO:0007669"/>
    <property type="project" value="TreeGrafter"/>
</dbReference>
<name>A0A8C7MKL3_ONCKI</name>
<dbReference type="GO" id="GO:0015137">
    <property type="term" value="F:citrate transmembrane transporter activity"/>
    <property type="evidence" value="ECO:0007669"/>
    <property type="project" value="TreeGrafter"/>
</dbReference>
<accession>A0A8C7MKL3</accession>
<dbReference type="InterPro" id="IPR001898">
    <property type="entry name" value="SLC13A/DASS"/>
</dbReference>
<keyword evidence="6 9" id="KW-0472">Membrane</keyword>
<dbReference type="GeneTree" id="ENSGT01030000234550"/>
<feature type="transmembrane region" description="Helical" evidence="9">
    <location>
        <begin position="15"/>
        <end position="33"/>
    </location>
</feature>
<feature type="transmembrane region" description="Helical" evidence="9">
    <location>
        <begin position="467"/>
        <end position="487"/>
    </location>
</feature>
<evidence type="ECO:0000256" key="5">
    <source>
        <dbReference type="ARBA" id="ARBA00022989"/>
    </source>
</evidence>
<evidence type="ECO:0000256" key="9">
    <source>
        <dbReference type="SAM" id="Phobius"/>
    </source>
</evidence>
<feature type="region of interest" description="Disordered" evidence="8">
    <location>
        <begin position="146"/>
        <end position="174"/>
    </location>
</feature>
<dbReference type="PANTHER" id="PTHR10283">
    <property type="entry name" value="SOLUTE CARRIER FAMILY 13 MEMBER"/>
    <property type="match status" value="1"/>
</dbReference>
<keyword evidence="11" id="KW-1185">Reference proteome</keyword>
<dbReference type="CDD" id="cd01115">
    <property type="entry name" value="SLC13_permease"/>
    <property type="match status" value="1"/>
</dbReference>
<feature type="transmembrane region" description="Helical" evidence="9">
    <location>
        <begin position="422"/>
        <end position="455"/>
    </location>
</feature>
<feature type="transmembrane region" description="Helical" evidence="9">
    <location>
        <begin position="39"/>
        <end position="57"/>
    </location>
</feature>
<protein>
    <submittedName>
        <fullName evidence="10">Solute carrier family 13 member 5a</fullName>
    </submittedName>
</protein>
<keyword evidence="5 9" id="KW-1133">Transmembrane helix</keyword>
<dbReference type="Ensembl" id="ENSOKIT00005064436.1">
    <property type="protein sequence ID" value="ENSOKIP00005060617.1"/>
    <property type="gene ID" value="ENSOKIG00005025459.1"/>
</dbReference>
<feature type="transmembrane region" description="Helical" evidence="9">
    <location>
        <begin position="93"/>
        <end position="123"/>
    </location>
</feature>
<feature type="transmembrane region" description="Helical" evidence="9">
    <location>
        <begin position="289"/>
        <end position="308"/>
    </location>
</feature>
<dbReference type="Pfam" id="PF00939">
    <property type="entry name" value="Na_sulph_symp"/>
    <property type="match status" value="1"/>
</dbReference>
<feature type="transmembrane region" description="Helical" evidence="9">
    <location>
        <begin position="385"/>
        <end position="402"/>
    </location>
</feature>
<reference evidence="10" key="1">
    <citation type="submission" date="2025-08" db="UniProtKB">
        <authorList>
            <consortium name="Ensembl"/>
        </authorList>
    </citation>
    <scope>IDENTIFICATION</scope>
</reference>
<dbReference type="PANTHER" id="PTHR10283:SF134">
    <property type="entry name" value="SOLUTE CARRIER FAMILY 13 MEMBER 5A"/>
    <property type="match status" value="1"/>
</dbReference>
<evidence type="ECO:0000313" key="11">
    <source>
        <dbReference type="Proteomes" id="UP000694557"/>
    </source>
</evidence>
<dbReference type="Proteomes" id="UP000694557">
    <property type="component" value="Unassembled WGS sequence"/>
</dbReference>